<evidence type="ECO:0000313" key="1">
    <source>
        <dbReference type="EMBL" id="KAK3791375.1"/>
    </source>
</evidence>
<dbReference type="EMBL" id="JAWDGP010001473">
    <property type="protein sequence ID" value="KAK3791375.1"/>
    <property type="molecule type" value="Genomic_DNA"/>
</dbReference>
<protein>
    <submittedName>
        <fullName evidence="1">Uncharacterized protein</fullName>
    </submittedName>
</protein>
<sequence>MVAQKRYRSWFPEVLLYFSALRAFTCGMHWTRLVSSRALSSEASLGKDQLVLLHCAEGVESNVLCPAHRMSLAQLTPGEQRESALVLLRIGLLFKLAGDVKSSGPGGLYCLVQTVPFSDADRPERYVFTAISITRRTGIKWSIISFQNFHFSHTFIAERERHYGHLWGPPRLYTSPAFRVSHRSVSILSVTPRLCLHFPTVRRH</sequence>
<name>A0AAE1AP06_9GAST</name>
<proteinExistence type="predicted"/>
<accession>A0AAE1AP06</accession>
<dbReference type="Proteomes" id="UP001283361">
    <property type="component" value="Unassembled WGS sequence"/>
</dbReference>
<organism evidence="1 2">
    <name type="scientific">Elysia crispata</name>
    <name type="common">lettuce slug</name>
    <dbReference type="NCBI Taxonomy" id="231223"/>
    <lineage>
        <taxon>Eukaryota</taxon>
        <taxon>Metazoa</taxon>
        <taxon>Spiralia</taxon>
        <taxon>Lophotrochozoa</taxon>
        <taxon>Mollusca</taxon>
        <taxon>Gastropoda</taxon>
        <taxon>Heterobranchia</taxon>
        <taxon>Euthyneura</taxon>
        <taxon>Panpulmonata</taxon>
        <taxon>Sacoglossa</taxon>
        <taxon>Placobranchoidea</taxon>
        <taxon>Plakobranchidae</taxon>
        <taxon>Elysia</taxon>
    </lineage>
</organism>
<comment type="caution">
    <text evidence="1">The sequence shown here is derived from an EMBL/GenBank/DDBJ whole genome shotgun (WGS) entry which is preliminary data.</text>
</comment>
<dbReference type="AlphaFoldDB" id="A0AAE1AP06"/>
<evidence type="ECO:0000313" key="2">
    <source>
        <dbReference type="Proteomes" id="UP001283361"/>
    </source>
</evidence>
<keyword evidence="2" id="KW-1185">Reference proteome</keyword>
<gene>
    <name evidence="1" type="ORF">RRG08_012557</name>
</gene>
<reference evidence="1" key="1">
    <citation type="journal article" date="2023" name="G3 (Bethesda)">
        <title>A reference genome for the long-term kleptoplast-retaining sea slug Elysia crispata morphotype clarki.</title>
        <authorList>
            <person name="Eastman K.E."/>
            <person name="Pendleton A.L."/>
            <person name="Shaikh M.A."/>
            <person name="Suttiyut T."/>
            <person name="Ogas R."/>
            <person name="Tomko P."/>
            <person name="Gavelis G."/>
            <person name="Widhalm J.R."/>
            <person name="Wisecaver J.H."/>
        </authorList>
    </citation>
    <scope>NUCLEOTIDE SEQUENCE</scope>
    <source>
        <strain evidence="1">ECLA1</strain>
    </source>
</reference>